<evidence type="ECO:0000313" key="3">
    <source>
        <dbReference type="Proteomes" id="UP000024836"/>
    </source>
</evidence>
<dbReference type="AlphaFoldDB" id="A0A058ZMC5"/>
<dbReference type="Pfam" id="PF10670">
    <property type="entry name" value="DUF4198"/>
    <property type="match status" value="1"/>
</dbReference>
<evidence type="ECO:0000313" key="2">
    <source>
        <dbReference type="EMBL" id="KCV82385.1"/>
    </source>
</evidence>
<dbReference type="Proteomes" id="UP000024836">
    <property type="component" value="Unassembled WGS sequence"/>
</dbReference>
<organism evidence="2 3">
    <name type="scientific">Actibacterium atlanticum</name>
    <dbReference type="NCBI Taxonomy" id="1461693"/>
    <lineage>
        <taxon>Bacteria</taxon>
        <taxon>Pseudomonadati</taxon>
        <taxon>Pseudomonadota</taxon>
        <taxon>Alphaproteobacteria</taxon>
        <taxon>Rhodobacterales</taxon>
        <taxon>Roseobacteraceae</taxon>
        <taxon>Actibacterium</taxon>
    </lineage>
</organism>
<dbReference type="OrthoDB" id="581894at2"/>
<dbReference type="PATRIC" id="fig|1461693.3.peg.1696"/>
<name>A0A058ZMC5_9RHOB</name>
<dbReference type="EMBL" id="AQQY01000004">
    <property type="protein sequence ID" value="KCV82385.1"/>
    <property type="molecule type" value="Genomic_DNA"/>
</dbReference>
<sequence>MRLPLFLLFALLSAPVALAHESWLQPQSYRVGSGDAIIADIRVGENFKGIALSYFPAQVSRLSMISGETETDLTPRLGDKPAIQTVAPKRGLVTLVHVTAGNFLTYSEWQKFLNFVSHKDFPGLPQAHLDRGLPQTKFRESYTRHVKSLIAVGSGTGMDRQIGLRAEIVALANPYLPFSGDLPVQVFFEGQPRPNAQVEVFEMAPDGAVEVSLTRTDADGVAQIPVKTGYAYLLDAVVLLDTGNDDVKAGPVWESHWAALTFQIPAQ</sequence>
<evidence type="ECO:0008006" key="4">
    <source>
        <dbReference type="Google" id="ProtNLM"/>
    </source>
</evidence>
<proteinExistence type="predicted"/>
<accession>A0A058ZMC5</accession>
<feature type="chain" id="PRO_5001571352" description="DUF4198 domain-containing protein" evidence="1">
    <location>
        <begin position="20"/>
        <end position="267"/>
    </location>
</feature>
<keyword evidence="3" id="KW-1185">Reference proteome</keyword>
<evidence type="ECO:0000256" key="1">
    <source>
        <dbReference type="SAM" id="SignalP"/>
    </source>
</evidence>
<protein>
    <recommendedName>
        <fullName evidence="4">DUF4198 domain-containing protein</fullName>
    </recommendedName>
</protein>
<dbReference type="STRING" id="1461693.ATO10_08342"/>
<keyword evidence="1" id="KW-0732">Signal</keyword>
<comment type="caution">
    <text evidence="2">The sequence shown here is derived from an EMBL/GenBank/DDBJ whole genome shotgun (WGS) entry which is preliminary data.</text>
</comment>
<reference evidence="2 3" key="1">
    <citation type="submission" date="2013-04" db="EMBL/GenBank/DDBJ databases">
        <title>Shimia sp. 22II-S11-Z10 Genome Sequencing.</title>
        <authorList>
            <person name="Lai Q."/>
            <person name="Li G."/>
            <person name="Shao Z."/>
        </authorList>
    </citation>
    <scope>NUCLEOTIDE SEQUENCE [LARGE SCALE GENOMIC DNA]</scope>
    <source>
        <strain evidence="3">22II-S11-Z10</strain>
    </source>
</reference>
<feature type="signal peptide" evidence="1">
    <location>
        <begin position="1"/>
        <end position="19"/>
    </location>
</feature>
<dbReference type="InterPro" id="IPR019613">
    <property type="entry name" value="DUF4198"/>
</dbReference>
<dbReference type="RefSeq" id="WP_035250301.1">
    <property type="nucleotide sequence ID" value="NZ_AQQY01000004.1"/>
</dbReference>
<dbReference type="eggNOG" id="COG5266">
    <property type="taxonomic scope" value="Bacteria"/>
</dbReference>
<gene>
    <name evidence="2" type="ORF">ATO10_08342</name>
</gene>